<evidence type="ECO:0000313" key="2">
    <source>
        <dbReference type="Proteomes" id="UP000078454"/>
    </source>
</evidence>
<proteinExistence type="predicted"/>
<keyword evidence="2" id="KW-1185">Reference proteome</keyword>
<name>A0A198AJZ7_9BACL</name>
<reference evidence="1 2" key="1">
    <citation type="submission" date="2016-05" db="EMBL/GenBank/DDBJ databases">
        <title>Paenibacillus sp. 1ZS3-15 nov., isolated from the rhizosphere soil.</title>
        <authorList>
            <person name="Zhang X.X."/>
            <person name="Zhang J."/>
        </authorList>
    </citation>
    <scope>NUCLEOTIDE SEQUENCE [LARGE SCALE GENOMIC DNA]</scope>
    <source>
        <strain evidence="1 2">1ZS3-15</strain>
    </source>
</reference>
<dbReference type="AlphaFoldDB" id="A0A198AJZ7"/>
<dbReference type="EMBL" id="LYPB01000049">
    <property type="protein sequence ID" value="OAS21400.1"/>
    <property type="molecule type" value="Genomic_DNA"/>
</dbReference>
<comment type="caution">
    <text evidence="1">The sequence shown here is derived from an EMBL/GenBank/DDBJ whole genome shotgun (WGS) entry which is preliminary data.</text>
</comment>
<dbReference type="Proteomes" id="UP000078454">
    <property type="component" value="Unassembled WGS sequence"/>
</dbReference>
<evidence type="ECO:0000313" key="1">
    <source>
        <dbReference type="EMBL" id="OAS21400.1"/>
    </source>
</evidence>
<protein>
    <submittedName>
        <fullName evidence="1">Uncharacterized protein</fullName>
    </submittedName>
</protein>
<sequence length="69" mass="7703">MEPIRVTFSVTSEHGTTSFKGLDELQPEFQEDLISWAQLLIHTASQSLLAEHIGPEDADQLTFSITCKL</sequence>
<organism evidence="1 2">
    <name type="scientific">Paenibacillus oryzisoli</name>
    <dbReference type="NCBI Taxonomy" id="1850517"/>
    <lineage>
        <taxon>Bacteria</taxon>
        <taxon>Bacillati</taxon>
        <taxon>Bacillota</taxon>
        <taxon>Bacilli</taxon>
        <taxon>Bacillales</taxon>
        <taxon>Paenibacillaceae</taxon>
        <taxon>Paenibacillus</taxon>
    </lineage>
</organism>
<gene>
    <name evidence="1" type="ORF">A8708_31535</name>
</gene>
<accession>A0A198AJZ7</accession>
<dbReference type="RefSeq" id="WP_068662970.1">
    <property type="nucleotide sequence ID" value="NZ_LYPB01000049.1"/>
</dbReference>
<dbReference type="OrthoDB" id="2971495at2"/>